<dbReference type="SUPFAM" id="SSF53850">
    <property type="entry name" value="Periplasmic binding protein-like II"/>
    <property type="match status" value="1"/>
</dbReference>
<protein>
    <submittedName>
        <fullName evidence="2">LysR family transcriptional regulator, glycine cleavage system transcriptional activator</fullName>
    </submittedName>
</protein>
<dbReference type="Gene3D" id="3.40.190.10">
    <property type="entry name" value="Periplasmic binding protein-like II"/>
    <property type="match status" value="2"/>
</dbReference>
<gene>
    <name evidence="2" type="ORF">SAMN05421641_12718</name>
</gene>
<organism evidence="2 3">
    <name type="scientific">Paracoccus thiocyanatus</name>
    <dbReference type="NCBI Taxonomy" id="34006"/>
    <lineage>
        <taxon>Bacteria</taxon>
        <taxon>Pseudomonadati</taxon>
        <taxon>Pseudomonadota</taxon>
        <taxon>Alphaproteobacteria</taxon>
        <taxon>Rhodobacterales</taxon>
        <taxon>Paracoccaceae</taxon>
        <taxon>Paracoccus</taxon>
    </lineage>
</organism>
<accession>A0A1N6YIQ0</accession>
<dbReference type="InterPro" id="IPR005119">
    <property type="entry name" value="LysR_subst-bd"/>
</dbReference>
<feature type="domain" description="LysR substrate-binding" evidence="1">
    <location>
        <begin position="3"/>
        <end position="55"/>
    </location>
</feature>
<dbReference type="Pfam" id="PF03466">
    <property type="entry name" value="LysR_substrate"/>
    <property type="match status" value="1"/>
</dbReference>
<dbReference type="Proteomes" id="UP000323956">
    <property type="component" value="Unassembled WGS sequence"/>
</dbReference>
<reference evidence="2 3" key="1">
    <citation type="submission" date="2017-01" db="EMBL/GenBank/DDBJ databases">
        <authorList>
            <person name="Varghese N."/>
            <person name="Submissions S."/>
        </authorList>
    </citation>
    <scope>NUCLEOTIDE SEQUENCE [LARGE SCALE GENOMIC DNA]</scope>
    <source>
        <strain evidence="2 3">ATCC 700171</strain>
    </source>
</reference>
<proteinExistence type="predicted"/>
<dbReference type="AlphaFoldDB" id="A0A1N6YIQ0"/>
<sequence>MLTPRFFRWELATGSLIQPFAHVSTMGRSFWLVYPAGRRNRPAIRKFRAFLLDEVARDTG</sequence>
<name>A0A1N6YIQ0_9RHOB</name>
<evidence type="ECO:0000313" key="3">
    <source>
        <dbReference type="Proteomes" id="UP000323956"/>
    </source>
</evidence>
<evidence type="ECO:0000313" key="2">
    <source>
        <dbReference type="EMBL" id="SIR14495.1"/>
    </source>
</evidence>
<evidence type="ECO:0000259" key="1">
    <source>
        <dbReference type="Pfam" id="PF03466"/>
    </source>
</evidence>
<dbReference type="EMBL" id="FTMK01000027">
    <property type="protein sequence ID" value="SIR14495.1"/>
    <property type="molecule type" value="Genomic_DNA"/>
</dbReference>